<evidence type="ECO:0000256" key="7">
    <source>
        <dbReference type="ARBA" id="ARBA00023180"/>
    </source>
</evidence>
<evidence type="ECO:0000256" key="11">
    <source>
        <dbReference type="SAM" id="Phobius"/>
    </source>
</evidence>
<feature type="signal peptide" evidence="10">
    <location>
        <begin position="1"/>
        <end position="17"/>
    </location>
</feature>
<evidence type="ECO:0000313" key="13">
    <source>
        <dbReference type="EMBL" id="OSS48261.1"/>
    </source>
</evidence>
<evidence type="ECO:0000256" key="10">
    <source>
        <dbReference type="RuleBase" id="RU362103"/>
    </source>
</evidence>
<keyword evidence="11" id="KW-0812">Transmembrane</keyword>
<keyword evidence="6 9" id="KW-0443">Lipid metabolism</keyword>
<dbReference type="GO" id="GO:0005829">
    <property type="term" value="C:cytosol"/>
    <property type="evidence" value="ECO:0007669"/>
    <property type="project" value="TreeGrafter"/>
</dbReference>
<evidence type="ECO:0000256" key="8">
    <source>
        <dbReference type="ARBA" id="ARBA00049531"/>
    </source>
</evidence>
<dbReference type="InterPro" id="IPR002642">
    <property type="entry name" value="LysoPLipase_cat_dom"/>
</dbReference>
<dbReference type="AlphaFoldDB" id="A0A1Y2LWM5"/>
<feature type="transmembrane region" description="Helical" evidence="11">
    <location>
        <begin position="637"/>
        <end position="655"/>
    </location>
</feature>
<dbReference type="SMART" id="SM00022">
    <property type="entry name" value="PLAc"/>
    <property type="match status" value="1"/>
</dbReference>
<evidence type="ECO:0000313" key="14">
    <source>
        <dbReference type="Proteomes" id="UP000193240"/>
    </source>
</evidence>
<dbReference type="PANTHER" id="PTHR10728">
    <property type="entry name" value="CYTOSOLIC PHOSPHOLIPASE A2"/>
    <property type="match status" value="1"/>
</dbReference>
<evidence type="ECO:0000256" key="3">
    <source>
        <dbReference type="ARBA" id="ARBA00022729"/>
    </source>
</evidence>
<dbReference type="FunCoup" id="A0A1Y2LWM5">
    <property type="interactions" value="79"/>
</dbReference>
<dbReference type="Pfam" id="PF01735">
    <property type="entry name" value="PLA2_B"/>
    <property type="match status" value="1"/>
</dbReference>
<evidence type="ECO:0000256" key="2">
    <source>
        <dbReference type="ARBA" id="ARBA00013274"/>
    </source>
</evidence>
<keyword evidence="11" id="KW-0472">Membrane</keyword>
<evidence type="ECO:0000256" key="6">
    <source>
        <dbReference type="ARBA" id="ARBA00023098"/>
    </source>
</evidence>
<keyword evidence="11" id="KW-1133">Transmembrane helix</keyword>
<proteinExistence type="inferred from homology"/>
<dbReference type="GO" id="GO:0005783">
    <property type="term" value="C:endoplasmic reticulum"/>
    <property type="evidence" value="ECO:0007669"/>
    <property type="project" value="TreeGrafter"/>
</dbReference>
<dbReference type="InterPro" id="IPR016035">
    <property type="entry name" value="Acyl_Trfase/lysoPLipase"/>
</dbReference>
<dbReference type="PROSITE" id="PS51210">
    <property type="entry name" value="PLA2C"/>
    <property type="match status" value="1"/>
</dbReference>
<feature type="domain" description="PLA2c" evidence="12">
    <location>
        <begin position="53"/>
        <end position="610"/>
    </location>
</feature>
<keyword evidence="5 9" id="KW-0442">Lipid degradation</keyword>
<dbReference type="InParanoid" id="A0A1Y2LWM5"/>
<dbReference type="GO" id="GO:0004622">
    <property type="term" value="F:phosphatidylcholine lysophospholipase activity"/>
    <property type="evidence" value="ECO:0007669"/>
    <property type="project" value="UniProtKB-EC"/>
</dbReference>
<dbReference type="STRING" id="105696.A0A1Y2LWM5"/>
<dbReference type="OMA" id="FGHINMS"/>
<evidence type="ECO:0000256" key="4">
    <source>
        <dbReference type="ARBA" id="ARBA00022801"/>
    </source>
</evidence>
<dbReference type="EMBL" id="KZ107846">
    <property type="protein sequence ID" value="OSS48261.1"/>
    <property type="molecule type" value="Genomic_DNA"/>
</dbReference>
<dbReference type="EC" id="3.1.1.5" evidence="2 10"/>
<name>A0A1Y2LWM5_EPING</name>
<dbReference type="Proteomes" id="UP000193240">
    <property type="component" value="Unassembled WGS sequence"/>
</dbReference>
<keyword evidence="3 10" id="KW-0732">Signal</keyword>
<dbReference type="GO" id="GO:0046475">
    <property type="term" value="P:glycerophospholipid catabolic process"/>
    <property type="evidence" value="ECO:0007669"/>
    <property type="project" value="TreeGrafter"/>
</dbReference>
<gene>
    <name evidence="13" type="ORF">B5807_07966</name>
</gene>
<feature type="chain" id="PRO_5011828697" description="Lysophospholipase" evidence="10">
    <location>
        <begin position="18"/>
        <end position="656"/>
    </location>
</feature>
<evidence type="ECO:0000256" key="1">
    <source>
        <dbReference type="ARBA" id="ARBA00008780"/>
    </source>
</evidence>
<dbReference type="PANTHER" id="PTHR10728:SF33">
    <property type="entry name" value="LYSOPHOSPHOLIPASE 1-RELATED"/>
    <property type="match status" value="1"/>
</dbReference>
<comment type="catalytic activity">
    <reaction evidence="8 10">
        <text>a 1-acyl-sn-glycero-3-phosphocholine + H2O = sn-glycerol 3-phosphocholine + a fatty acid + H(+)</text>
        <dbReference type="Rhea" id="RHEA:15177"/>
        <dbReference type="ChEBI" id="CHEBI:15377"/>
        <dbReference type="ChEBI" id="CHEBI:15378"/>
        <dbReference type="ChEBI" id="CHEBI:16870"/>
        <dbReference type="ChEBI" id="CHEBI:28868"/>
        <dbReference type="ChEBI" id="CHEBI:58168"/>
        <dbReference type="EC" id="3.1.1.5"/>
    </reaction>
</comment>
<evidence type="ECO:0000256" key="9">
    <source>
        <dbReference type="PROSITE-ProRule" id="PRU00555"/>
    </source>
</evidence>
<reference evidence="13 14" key="1">
    <citation type="journal article" date="2017" name="Genome Announc.">
        <title>Genome sequence of the saprophytic ascomycete Epicoccum nigrum ICMP 19927 strain isolated from New Zealand.</title>
        <authorList>
            <person name="Fokin M."/>
            <person name="Fleetwood D."/>
            <person name="Weir B.S."/>
            <person name="Villas-Boas S.G."/>
        </authorList>
    </citation>
    <scope>NUCLEOTIDE SEQUENCE [LARGE SCALE GENOMIC DNA]</scope>
    <source>
        <strain evidence="13 14">ICMP 19927</strain>
    </source>
</reference>
<dbReference type="Gene3D" id="3.40.1090.10">
    <property type="entry name" value="Cytosolic phospholipase A2 catalytic domain"/>
    <property type="match status" value="1"/>
</dbReference>
<evidence type="ECO:0000256" key="5">
    <source>
        <dbReference type="ARBA" id="ARBA00022963"/>
    </source>
</evidence>
<keyword evidence="14" id="KW-1185">Reference proteome</keyword>
<sequence length="656" mass="71602">MFIVFLAISALLNVANCAVVVQGTSFGSSPYVVDLWERASPQAVDGYAPATVDCPSERPSIRSANSISPEETAWLQKRRPNTIDPMIDFLQRVGIENFDVKKYFDSHRGNYSALPNIALAFSGGGYRAMLNGAGVLAAFDSRTSNSTNAGHLGGVLQSSTYVSALSGGGWLIGSIFANNFTSVDAIMKQGEDSGIWQLQNSLFEGPPKRKIQIFSTASYFENIASVVKEKSEALKGIFSTSITDLYGRALSIQLLNATDGGPAYTFSSIQNDSSFHSGKTPMPIIVADERSPGELIVALNSTVFEFNPFEMGSFDPTTFGFAPLKYIGSKFDSGKLAPDENCVTGFDNFGFVLGTSASLFNQFFLRLDKNKSLPNFLKKIMSKLLTKIGEKGQDIADYSPNPFFNYHNETNPSAQKETLTLVDGGEDGQNIPLHPVIQPVRHVDVVFAVDSTSNSETQKWPSGKALAATYIRSSSEMMNKTSFPYVPGQDTFSALGMNNRPTFFGCNGTNVTQGNNIPPIIVYLPNSPYSYYSNTSTFGKLSWSIEDRNAMIQNGYNMATQANATRDGATNWPACIGCAILSRSLERNKQKIPDVCQRCFEQYCWNGTLVETNTTQYNPVLYLSGATKKDAKNGNPAMLVPSGFYLIFLLVLAFLY</sequence>
<comment type="similarity">
    <text evidence="1 10">Belongs to the lysophospholipase family.</text>
</comment>
<evidence type="ECO:0000259" key="12">
    <source>
        <dbReference type="PROSITE" id="PS51210"/>
    </source>
</evidence>
<dbReference type="FunFam" id="3.40.1090.10:FF:000010">
    <property type="entry name" value="Lysophospholipase"/>
    <property type="match status" value="1"/>
</dbReference>
<protein>
    <recommendedName>
        <fullName evidence="2 10">Lysophospholipase</fullName>
        <ecNumber evidence="2 10">3.1.1.5</ecNumber>
    </recommendedName>
</protein>
<keyword evidence="7" id="KW-0325">Glycoprotein</keyword>
<dbReference type="GO" id="GO:0004623">
    <property type="term" value="F:phospholipase A2 activity"/>
    <property type="evidence" value="ECO:0007669"/>
    <property type="project" value="TreeGrafter"/>
</dbReference>
<dbReference type="SUPFAM" id="SSF52151">
    <property type="entry name" value="FabD/lysophospholipase-like"/>
    <property type="match status" value="1"/>
</dbReference>
<accession>A0A1Y2LWM5</accession>
<organism evidence="13 14">
    <name type="scientific">Epicoccum nigrum</name>
    <name type="common">Soil fungus</name>
    <name type="synonym">Epicoccum purpurascens</name>
    <dbReference type="NCBI Taxonomy" id="105696"/>
    <lineage>
        <taxon>Eukaryota</taxon>
        <taxon>Fungi</taxon>
        <taxon>Dikarya</taxon>
        <taxon>Ascomycota</taxon>
        <taxon>Pezizomycotina</taxon>
        <taxon>Dothideomycetes</taxon>
        <taxon>Pleosporomycetidae</taxon>
        <taxon>Pleosporales</taxon>
        <taxon>Pleosporineae</taxon>
        <taxon>Didymellaceae</taxon>
        <taxon>Epicoccum</taxon>
    </lineage>
</organism>
<keyword evidence="4 9" id="KW-0378">Hydrolase</keyword>